<evidence type="ECO:0000256" key="12">
    <source>
        <dbReference type="PROSITE-ProRule" id="PRU00782"/>
    </source>
</evidence>
<dbReference type="Pfam" id="PF00784">
    <property type="entry name" value="MyTH4"/>
    <property type="match status" value="2"/>
</dbReference>
<sequence length="2456" mass="283341">MKVVGDKGRNEGEMEMTVDDLVWFDNGSGNEFLTAGTIVEIQDSIAIVHAQGQSHEIEIRHLKKRDETGADGEDNMIKLRDVHEGSVIFNLKKRFYRGIIYTYIGNILCSVNPYKLYNIYSLDILHQYENKLLGKLPPHIFAIGNICYYNMQKDNEDQVIIPRGDSGSGKTELIKLTVNYLANANVMGSSLVIEQILESFSLLQSFGNAKTVVNDNSSRFGKYIEILYENGRISGAVISIFLLEKSRIAYQHPGDRNFHIFYEMLAGLPMEDQEAMGLDKPDLFFYLNQGASSKIVSKNDMQDFQNVIASMEVLGINSEERHGIFCLLSAILHIGNIYFGRTQRNGEEAAVIMNNVEVDFISKLLQVDVVGVAKSLTQKITNAGGEHFRLPFNVEEALDARDALAHALYSRLFTWLVSRINTTCAVKNESIDHLKISLLDIFGFEAYRINGFEQFCINLANEYIHQYFVRHVFIDEQEVYDEERLRIKPIEFHDNSLCLDLIVKPPIGIIHLLSDESTIFQATDRSFLDKCHQYHARNEYYVKPKYGTPEFGINHYAGVVHYQVDMFLQKNRDFVRPEFFELLIYSRSMFIASLFPEFLNNREIHMSQPFGTLDSHRSLTVSEKGKTNRLSSNVISSYNESLQNLLEKISKSSSFFIQCIRPNIDKSPLNFDDALVMSQIQSYGIVETIKWRQIGFPIHMPYASFVKRYFVLCGKPKIILRNPPKENSKKICDQILKTAPERSNEYEMGENKIFLCESFQWYLEEARTQVIKVNVIMVQKHIRGWLKRKTYQCEKDAAVLLQSHIRGFLARKKVARARRGIVKFQSLYRMYKNRKFFIHNKTNELNRISKRQREFLSHVHYADKLEYEKVVDITRFDIPPDLAAVLVRLKHWEPVHLDYNIIAVDKVAPWDYAECTLPGDIDLCQFSKFAKLFFQDNIGITYRKVPLRTSLLKQKYTEIVEAVISFKLIMRFMDDVTMNGLRQIVLGNYIVNKGIRQPELRDEIYSQLVLQTQNNPSEQSLYRGWYLIGLCLCCFPPSSRMNKYLLKYVSDNGYEEHKPFFQRKLLCWDVNSTGRVFPPTLLEWKSLSELSNISLMCEMADGYQQVIEVESSALGENVAKSFLHVRDIADPAVSGWSFYLQFERSCRLDLCGDDTILDLISTLEQPLGFPCSMAHTCISLDRANPMPPGRKEIIIEAHKSYTHRTRLERLRQAYSDELSSQPLVYHQDENNEIPFLASRRASGQDLFFLPDDRFFYKPSTQLPSYFNNENQIRSRYFNQESYLRDPYQRFTDAAYLNNQPNELEEVFMQRVHRKKVPPPPAPPPPPIMPSASHPNSAASSRANTLNKKNIPKPPWDMEEVLQRSNEIKFKRDKSAANGSYELATKNPSSEKSGNYQGKYQGRSVSDIIARNQEIIDLSGDIRANDQTLPRGTKKLQPSILSPLSASLSKSSKNRFANIANRFEHQKGYDRPTSYGTHGSGVSAYVDNIFEPVFADENEEIFQNKKLLNQLKGGGFYPNRIPNEIAYNHNHIYSNVHSTDPQLMLMNQLSQQQQYVQNELFNVKRTENAAQAQNFYEDSNDQFQRNYFPNPSSPPPIGFNKPPQSADTVNVVRRLPFRMPGVVKGIEESYNPEFEAMVNKTFAHRKDWTDSDELTHSVLYPRQNLPYLTYTNTRWKIFLKKEIFFPNEIMNATLKHLIYRQILDDLGSRTCARLSLEDRYKMQRLLGNKNLVRYLNALVPPDRVLMQIIDFTKDLPLYFSRLYRVNGYAERSFSTFLAVSHSGVRFVTRESVEDELTTTSHLKYNDIIEVKAVNEKVTLDTPDRKIVLHTVKAASIKKLIDVYMKAAEKQEKYVKALGDYVAPNQDHLSFKKGTIIKIYNKKDIEVGMLWGTVGDYRGKFPITLVKDYERVQGENFKLTAEKNLTNKKGGNTSESEPYSMMEFAMRYYSLPEISEAGKLTTLRKNLSVNDDESMWNYINSLVVFGREPLSGSLINFNNKSLSRQAADINKAIMKFMGDIKRDRQETNNELIAMVLRNGIENLDMRDEIYCQLAKQTTNNKSENSESCGRGWKLLMLCTAYFDCSELLRPFLNKFFHSASASSNEFSSAASACELNLSRSFKYGGRKQLPSENELFMFMQGKNSKHQIVELPGGIQKLCKVQTSTTAYDLVKDICQEMGLYSEQEHEEYGVYVFFQEQKLLVPMQDTDYVFDTFAQIEKENLAFTVAFRKVIWYHTMRFANNLFTEVIYNQIVPDVYNGNIIHFKGNRTSHIRDQQTQNEIALLAALQHRISNKHNSPTEEDILSLIPPLISNLLTSMQWLHIVDDHFRLIKHFTVSNARTKYLELISAWVYFGSSFFYIQNCEHPAVDGDGILAINKNGVHILSRYTRDTLLSFSYSEIISTRHLRTDSGRLFVDLKTGNLMVQRVTRLETPRGKEISNMIARYVRCISLDNNKEKD</sequence>
<dbReference type="Gene3D" id="1.20.58.530">
    <property type="match status" value="1"/>
</dbReference>
<dbReference type="Gene3D" id="3.10.20.90">
    <property type="entry name" value="Phosphatidylinositol 3-kinase Catalytic Subunit, Chain A, domain 1"/>
    <property type="match status" value="1"/>
</dbReference>
<dbReference type="SMART" id="SM00242">
    <property type="entry name" value="MYSc"/>
    <property type="match status" value="1"/>
</dbReference>
<evidence type="ECO:0000256" key="13">
    <source>
        <dbReference type="SAM" id="MobiDB-lite"/>
    </source>
</evidence>
<dbReference type="InterPro" id="IPR027417">
    <property type="entry name" value="P-loop_NTPase"/>
</dbReference>
<evidence type="ECO:0000313" key="18">
    <source>
        <dbReference type="Proteomes" id="UP001652625"/>
    </source>
</evidence>
<keyword evidence="6 12" id="KW-0547">Nucleotide-binding</keyword>
<dbReference type="PROSITE" id="PS50002">
    <property type="entry name" value="SH3"/>
    <property type="match status" value="1"/>
</dbReference>
<reference evidence="19" key="1">
    <citation type="submission" date="2025-08" db="UniProtKB">
        <authorList>
            <consortium name="RefSeq"/>
        </authorList>
    </citation>
    <scope>IDENTIFICATION</scope>
</reference>
<dbReference type="SUPFAM" id="SSF50729">
    <property type="entry name" value="PH domain-like"/>
    <property type="match status" value="1"/>
</dbReference>
<dbReference type="Gene3D" id="1.20.5.190">
    <property type="match status" value="1"/>
</dbReference>
<dbReference type="Gene3D" id="1.20.5.4820">
    <property type="match status" value="1"/>
</dbReference>
<dbReference type="SMART" id="SM00326">
    <property type="entry name" value="SH3"/>
    <property type="match status" value="1"/>
</dbReference>
<evidence type="ECO:0000256" key="10">
    <source>
        <dbReference type="ARBA" id="ARBA00023203"/>
    </source>
</evidence>
<dbReference type="InterPro" id="IPR000857">
    <property type="entry name" value="MyTH4_dom"/>
</dbReference>
<keyword evidence="7 12" id="KW-0067">ATP-binding</keyword>
<dbReference type="PANTHER" id="PTHR22692">
    <property type="entry name" value="MYOSIN VII, XV"/>
    <property type="match status" value="1"/>
</dbReference>
<evidence type="ECO:0000259" key="16">
    <source>
        <dbReference type="PROSITE" id="PS51016"/>
    </source>
</evidence>
<feature type="domain" description="MyTH4" evidence="16">
    <location>
        <begin position="1983"/>
        <end position="2137"/>
    </location>
</feature>
<dbReference type="GeneID" id="101235974"/>
<keyword evidence="8 12" id="KW-0518">Myosin</keyword>
<evidence type="ECO:0000259" key="14">
    <source>
        <dbReference type="PROSITE" id="PS50002"/>
    </source>
</evidence>
<feature type="region of interest" description="Disordered" evidence="13">
    <location>
        <begin position="1378"/>
        <end position="1398"/>
    </location>
</feature>
<dbReference type="SMART" id="SM00295">
    <property type="entry name" value="B41"/>
    <property type="match status" value="1"/>
</dbReference>
<evidence type="ECO:0000256" key="1">
    <source>
        <dbReference type="ARBA" id="ARBA00004496"/>
    </source>
</evidence>
<dbReference type="InterPro" id="IPR036028">
    <property type="entry name" value="SH3-like_dom_sf"/>
</dbReference>
<dbReference type="InterPro" id="IPR000048">
    <property type="entry name" value="IQ_motif_EF-hand-BS"/>
</dbReference>
<keyword evidence="10 12" id="KW-0009">Actin-binding</keyword>
<dbReference type="InterPro" id="IPR001452">
    <property type="entry name" value="SH3_domain"/>
</dbReference>
<accession>A0ABM4CCI3</accession>
<evidence type="ECO:0000259" key="15">
    <source>
        <dbReference type="PROSITE" id="PS50057"/>
    </source>
</evidence>
<evidence type="ECO:0000256" key="4">
    <source>
        <dbReference type="ARBA" id="ARBA00022490"/>
    </source>
</evidence>
<name>A0ABM4CCI3_HYDVU</name>
<dbReference type="Gene3D" id="1.10.10.820">
    <property type="match status" value="1"/>
</dbReference>
<feature type="region of interest" description="Disordered" evidence="13">
    <location>
        <begin position="1311"/>
        <end position="1354"/>
    </location>
</feature>
<feature type="binding site" evidence="12">
    <location>
        <begin position="164"/>
        <end position="171"/>
    </location>
    <ligand>
        <name>ATP</name>
        <dbReference type="ChEBI" id="CHEBI:30616"/>
    </ligand>
</feature>
<dbReference type="InterPro" id="IPR000299">
    <property type="entry name" value="FERM_domain"/>
</dbReference>
<dbReference type="InterPro" id="IPR019749">
    <property type="entry name" value="Band_41_domain"/>
</dbReference>
<dbReference type="Pfam" id="PF00063">
    <property type="entry name" value="Myosin_head"/>
    <property type="match status" value="1"/>
</dbReference>
<dbReference type="CDD" id="cd14473">
    <property type="entry name" value="FERM_B-lobe"/>
    <property type="match status" value="1"/>
</dbReference>
<proteinExistence type="inferred from homology"/>
<dbReference type="InterPro" id="IPR051567">
    <property type="entry name" value="Unconventional_Myosin_ATPase"/>
</dbReference>
<dbReference type="Pfam" id="PF00373">
    <property type="entry name" value="FERM_M"/>
    <property type="match status" value="1"/>
</dbReference>
<keyword evidence="18" id="KW-1185">Reference proteome</keyword>
<dbReference type="Gene3D" id="2.30.29.30">
    <property type="entry name" value="Pleckstrin-homology domain (PH domain)/Phosphotyrosine-binding domain (PTB)"/>
    <property type="match status" value="2"/>
</dbReference>
<evidence type="ECO:0000256" key="3">
    <source>
        <dbReference type="ARBA" id="ARBA00022443"/>
    </source>
</evidence>
<feature type="compositionally biased region" description="Low complexity" evidence="13">
    <location>
        <begin position="1329"/>
        <end position="1343"/>
    </location>
</feature>
<dbReference type="PROSITE" id="PS51456">
    <property type="entry name" value="MYOSIN_MOTOR"/>
    <property type="match status" value="1"/>
</dbReference>
<comment type="similarity">
    <text evidence="2 12">Belongs to the TRAFAC class myosin-kinesin ATPase superfamily. Myosin family.</text>
</comment>
<dbReference type="Pfam" id="PF07653">
    <property type="entry name" value="SH3_2"/>
    <property type="match status" value="1"/>
</dbReference>
<dbReference type="RefSeq" id="XP_065659385.1">
    <property type="nucleotide sequence ID" value="XM_065803313.1"/>
</dbReference>
<feature type="domain" description="MyTH4" evidence="16">
    <location>
        <begin position="942"/>
        <end position="1088"/>
    </location>
</feature>
<dbReference type="InterPro" id="IPR036961">
    <property type="entry name" value="Kinesin_motor_dom_sf"/>
</dbReference>
<dbReference type="Gene3D" id="1.25.40.530">
    <property type="entry name" value="MyTH4 domain"/>
    <property type="match status" value="3"/>
</dbReference>
<evidence type="ECO:0000256" key="8">
    <source>
        <dbReference type="ARBA" id="ARBA00023123"/>
    </source>
</evidence>
<feature type="domain" description="SH3" evidence="14">
    <location>
        <begin position="1848"/>
        <end position="1909"/>
    </location>
</feature>
<dbReference type="PRINTS" id="PR00193">
    <property type="entry name" value="MYOSINHEAVY"/>
</dbReference>
<keyword evidence="9 12" id="KW-0505">Motor protein</keyword>
<keyword evidence="4" id="KW-0963">Cytoplasm</keyword>
<evidence type="ECO:0000259" key="17">
    <source>
        <dbReference type="PROSITE" id="PS51456"/>
    </source>
</evidence>
<dbReference type="PANTHER" id="PTHR22692:SF26">
    <property type="entry name" value="SH3 DOMAIN-CONTAINING PROTEIN"/>
    <property type="match status" value="1"/>
</dbReference>
<dbReference type="PROSITE" id="PS50096">
    <property type="entry name" value="IQ"/>
    <property type="match status" value="2"/>
</dbReference>
<comment type="subcellular location">
    <subcellularLocation>
        <location evidence="1">Cytoplasm</location>
    </subcellularLocation>
</comment>
<keyword evidence="3 11" id="KW-0728">SH3 domain</keyword>
<evidence type="ECO:0000256" key="5">
    <source>
        <dbReference type="ARBA" id="ARBA00022737"/>
    </source>
</evidence>
<feature type="domain" description="FERM" evidence="15">
    <location>
        <begin position="2142"/>
        <end position="2451"/>
    </location>
</feature>
<evidence type="ECO:0000256" key="7">
    <source>
        <dbReference type="ARBA" id="ARBA00022840"/>
    </source>
</evidence>
<evidence type="ECO:0000256" key="6">
    <source>
        <dbReference type="ARBA" id="ARBA00022741"/>
    </source>
</evidence>
<dbReference type="Proteomes" id="UP001652625">
    <property type="component" value="Chromosome 08"/>
</dbReference>
<evidence type="ECO:0000256" key="2">
    <source>
        <dbReference type="ARBA" id="ARBA00008314"/>
    </source>
</evidence>
<keyword evidence="5" id="KW-0677">Repeat</keyword>
<evidence type="ECO:0000313" key="19">
    <source>
        <dbReference type="RefSeq" id="XP_065659385.1"/>
    </source>
</evidence>
<dbReference type="SMART" id="SM00015">
    <property type="entry name" value="IQ"/>
    <property type="match status" value="3"/>
</dbReference>
<dbReference type="InterPro" id="IPR001609">
    <property type="entry name" value="Myosin_head_motor_dom-like"/>
</dbReference>
<dbReference type="Gene3D" id="2.30.30.40">
    <property type="entry name" value="SH3 Domains"/>
    <property type="match status" value="1"/>
</dbReference>
<dbReference type="InterPro" id="IPR011993">
    <property type="entry name" value="PH-like_dom_sf"/>
</dbReference>
<feature type="compositionally biased region" description="Pro residues" evidence="13">
    <location>
        <begin position="1317"/>
        <end position="1328"/>
    </location>
</feature>
<evidence type="ECO:0000256" key="11">
    <source>
        <dbReference type="PROSITE-ProRule" id="PRU00192"/>
    </source>
</evidence>
<dbReference type="SUPFAM" id="SSF50044">
    <property type="entry name" value="SH3-domain"/>
    <property type="match status" value="1"/>
</dbReference>
<protein>
    <submittedName>
        <fullName evidence="19">Unconventional myosin-XV isoform X5</fullName>
    </submittedName>
</protein>
<dbReference type="InterPro" id="IPR038185">
    <property type="entry name" value="MyTH4_dom_sf"/>
</dbReference>
<dbReference type="Pfam" id="PF00612">
    <property type="entry name" value="IQ"/>
    <property type="match status" value="2"/>
</dbReference>
<feature type="compositionally biased region" description="Polar residues" evidence="13">
    <location>
        <begin position="1385"/>
        <end position="1397"/>
    </location>
</feature>
<feature type="domain" description="Myosin motor" evidence="17">
    <location>
        <begin position="71"/>
        <end position="768"/>
    </location>
</feature>
<evidence type="ECO:0000256" key="9">
    <source>
        <dbReference type="ARBA" id="ARBA00023175"/>
    </source>
</evidence>
<feature type="region of interest" description="Actin-binding" evidence="12">
    <location>
        <begin position="642"/>
        <end position="664"/>
    </location>
</feature>
<dbReference type="Gene3D" id="1.20.120.720">
    <property type="entry name" value="Myosin VI head, motor domain, U50 subdomain"/>
    <property type="match status" value="1"/>
</dbReference>
<dbReference type="Gene3D" id="3.40.850.10">
    <property type="entry name" value="Kinesin motor domain"/>
    <property type="match status" value="1"/>
</dbReference>
<dbReference type="SUPFAM" id="SSF52540">
    <property type="entry name" value="P-loop containing nucleoside triphosphate hydrolases"/>
    <property type="match status" value="1"/>
</dbReference>
<dbReference type="InterPro" id="IPR059004">
    <property type="entry name" value="MYO15"/>
</dbReference>
<dbReference type="SMART" id="SM00139">
    <property type="entry name" value="MyTH4"/>
    <property type="match status" value="2"/>
</dbReference>
<dbReference type="PROSITE" id="PS51016">
    <property type="entry name" value="MYTH4"/>
    <property type="match status" value="2"/>
</dbReference>
<gene>
    <name evidence="19" type="primary">LOC101235974</name>
</gene>
<dbReference type="Pfam" id="PF26570">
    <property type="entry name" value="MYO15"/>
    <property type="match status" value="1"/>
</dbReference>
<dbReference type="PROSITE" id="PS50057">
    <property type="entry name" value="FERM_3"/>
    <property type="match status" value="1"/>
</dbReference>
<organism evidence="18 19">
    <name type="scientific">Hydra vulgaris</name>
    <name type="common">Hydra</name>
    <name type="synonym">Hydra attenuata</name>
    <dbReference type="NCBI Taxonomy" id="6087"/>
    <lineage>
        <taxon>Eukaryota</taxon>
        <taxon>Metazoa</taxon>
        <taxon>Cnidaria</taxon>
        <taxon>Hydrozoa</taxon>
        <taxon>Hydroidolina</taxon>
        <taxon>Anthoathecata</taxon>
        <taxon>Aplanulata</taxon>
        <taxon>Hydridae</taxon>
        <taxon>Hydra</taxon>
    </lineage>
</organism>
<dbReference type="InterPro" id="IPR019748">
    <property type="entry name" value="FERM_central"/>
</dbReference>